<reference evidence="3 4" key="1">
    <citation type="submission" date="2023-12" db="EMBL/GenBank/DDBJ databases">
        <title>A high-quality genome assembly for Dillenia turbinata (Dilleniales).</title>
        <authorList>
            <person name="Chanderbali A."/>
        </authorList>
    </citation>
    <scope>NUCLEOTIDE SEQUENCE [LARGE SCALE GENOMIC DNA]</scope>
    <source>
        <strain evidence="3">LSX21</strain>
        <tissue evidence="3">Leaf</tissue>
    </source>
</reference>
<dbReference type="PRINTS" id="PR00625">
    <property type="entry name" value="JDOMAIN"/>
</dbReference>
<feature type="region of interest" description="Disordered" evidence="1">
    <location>
        <begin position="756"/>
        <end position="783"/>
    </location>
</feature>
<accession>A0AAN8UNT9</accession>
<dbReference type="SMART" id="SM00271">
    <property type="entry name" value="DnaJ"/>
    <property type="match status" value="1"/>
</dbReference>
<dbReference type="SUPFAM" id="SSF46565">
    <property type="entry name" value="Chaperone J-domain"/>
    <property type="match status" value="1"/>
</dbReference>
<organism evidence="3 4">
    <name type="scientific">Dillenia turbinata</name>
    <dbReference type="NCBI Taxonomy" id="194707"/>
    <lineage>
        <taxon>Eukaryota</taxon>
        <taxon>Viridiplantae</taxon>
        <taxon>Streptophyta</taxon>
        <taxon>Embryophyta</taxon>
        <taxon>Tracheophyta</taxon>
        <taxon>Spermatophyta</taxon>
        <taxon>Magnoliopsida</taxon>
        <taxon>eudicotyledons</taxon>
        <taxon>Gunneridae</taxon>
        <taxon>Pentapetalae</taxon>
        <taxon>Dilleniales</taxon>
        <taxon>Dilleniaceae</taxon>
        <taxon>Dillenia</taxon>
    </lineage>
</organism>
<dbReference type="CDD" id="cd06257">
    <property type="entry name" value="DnaJ"/>
    <property type="match status" value="1"/>
</dbReference>
<evidence type="ECO:0000256" key="1">
    <source>
        <dbReference type="SAM" id="MobiDB-lite"/>
    </source>
</evidence>
<dbReference type="PROSITE" id="PS50076">
    <property type="entry name" value="DNAJ_2"/>
    <property type="match status" value="1"/>
</dbReference>
<dbReference type="Gene3D" id="1.10.287.110">
    <property type="entry name" value="DnaJ domain"/>
    <property type="match status" value="1"/>
</dbReference>
<feature type="compositionally biased region" description="Low complexity" evidence="1">
    <location>
        <begin position="177"/>
        <end position="186"/>
    </location>
</feature>
<evidence type="ECO:0000313" key="3">
    <source>
        <dbReference type="EMBL" id="KAK6913822.1"/>
    </source>
</evidence>
<dbReference type="PANTHER" id="PTHR45089:SF24">
    <property type="entry name" value="DNAJ HEAT SHOCK N-TERMINAL DOMAIN-CONTAINING PROTEIN"/>
    <property type="match status" value="1"/>
</dbReference>
<evidence type="ECO:0000313" key="4">
    <source>
        <dbReference type="Proteomes" id="UP001370490"/>
    </source>
</evidence>
<dbReference type="InterPro" id="IPR036869">
    <property type="entry name" value="J_dom_sf"/>
</dbReference>
<dbReference type="EMBL" id="JBAMMX010000026">
    <property type="protein sequence ID" value="KAK6913822.1"/>
    <property type="molecule type" value="Genomic_DNA"/>
</dbReference>
<gene>
    <name evidence="3" type="ORF">RJ641_021143</name>
</gene>
<dbReference type="Pfam" id="PF00226">
    <property type="entry name" value="DnaJ"/>
    <property type="match status" value="1"/>
</dbReference>
<dbReference type="Pfam" id="PF11926">
    <property type="entry name" value="DUF3444"/>
    <property type="match status" value="2"/>
</dbReference>
<evidence type="ECO:0000259" key="2">
    <source>
        <dbReference type="PROSITE" id="PS50076"/>
    </source>
</evidence>
<dbReference type="InterPro" id="IPR024593">
    <property type="entry name" value="DUF3444"/>
</dbReference>
<feature type="compositionally biased region" description="Basic and acidic residues" evidence="1">
    <location>
        <begin position="756"/>
        <end position="778"/>
    </location>
</feature>
<dbReference type="AlphaFoldDB" id="A0AAN8UNT9"/>
<dbReference type="PANTHER" id="PTHR45089">
    <property type="entry name" value="DNAJ HEAT SHOCK AMINO-TERMINAL DOMAIN PROTEIN-RELATED"/>
    <property type="match status" value="1"/>
</dbReference>
<feature type="region of interest" description="Disordered" evidence="1">
    <location>
        <begin position="238"/>
        <end position="498"/>
    </location>
</feature>
<name>A0AAN8UNT9_9MAGN</name>
<protein>
    <submittedName>
        <fullName evidence="3">DnaJ domain</fullName>
    </submittedName>
</protein>
<feature type="compositionally biased region" description="Polar residues" evidence="1">
    <location>
        <begin position="358"/>
        <end position="368"/>
    </location>
</feature>
<feature type="compositionally biased region" description="Gly residues" evidence="1">
    <location>
        <begin position="271"/>
        <end position="280"/>
    </location>
</feature>
<dbReference type="Proteomes" id="UP001370490">
    <property type="component" value="Unassembled WGS sequence"/>
</dbReference>
<feature type="domain" description="J" evidence="2">
    <location>
        <begin position="67"/>
        <end position="131"/>
    </location>
</feature>
<feature type="region of interest" description="Disordered" evidence="1">
    <location>
        <begin position="137"/>
        <end position="190"/>
    </location>
</feature>
<proteinExistence type="predicted"/>
<feature type="compositionally biased region" description="Basic and acidic residues" evidence="1">
    <location>
        <begin position="440"/>
        <end position="449"/>
    </location>
</feature>
<sequence length="1033" mass="116234">MECNKEEAIRAKGIAEKKMLDKDFAGAQRVALRAQRLYPDLENISQLLAVCDVHCSAEKKIFGNEMDWYGVLQVEQSADEASIKKQYRKLALLLHPDKNKFSGAEAAFKLIGEAQRLLLDKEKRTLYDVKHKASFRPAASNRAPAPQPANNNFNARKQPSVHNAPCAPPPFTSFNAQQRQTQQQTQPGIPNGLQTFWTVCPFCSVRYQYYIAVLNRALRCQSCMKPFIAHDINAQGVPPGGNFGQRPVSQQQQQQVPSHGYKPRVPENLGPGMGPRGNSGGEKPKEPRAKAGGASNVSSGTKTNKKDRNVNAEPRKERGFQETKPAVKTNRKRKKDVVESSESFVSGSSTDIDADGIPNNSDQTAEGYSNNSGNRSVRRSSRTRQNISYKEADEDHGKSPLKKAKGIESSSASKEMREDTSLNREAQPPKSENPLGLAADLKDQKEVSKKGGSFEGQLPNGKDENKKMKGKAVAAEEHERASEATKGSTSNLSPRKFPDPEFYEYPDPDFNDFDKDRAEGCFAVGQIWAVYDTVDAMPRFYARIRKISPGFKLRITWLEPDPDDEDEISWVNEDLPVSCGKFVHGDSENTEDRLMFSHLICWEKGRSRDLLRIYPMRGETWALFKNWDIKWSSDPDNHRSYEFDFVEILSDYLEDAGISVAYLGKVKGFASVFCRTTKDGVGSFQVPPNELFRFSHRAPSFKLTGQEREDAPEGSFELDPASLPTNAEEICLPKNLKIKDVNASVCGSCASPCAERGKPMTMDDQRAAPSQNDKKETNVDTSKNSAVNINESCVPAQASTPEAHEIPEPEFYNFDQDRLPEKFQAGQIWSLYSDYDGFPKYYALIKKIEHQPEFKVHVTWLEALVPNSMTKWLDKEIPICCGTFKLKSSKIQPYHDTSPFSHQLKAEETSVNKKVRYVILPRRGEVWGLYKNWNLKLKASDLEYCEYDIVEVVQENESKVEVLVLERVNGFSSVFKPQIKEKRVVKMDIPRSELLKFSHQIPAFRLTDERCGGLRGYWELDAASVPPAILHSS</sequence>
<feature type="compositionally biased region" description="Low complexity" evidence="1">
    <location>
        <begin position="340"/>
        <end position="349"/>
    </location>
</feature>
<dbReference type="InterPro" id="IPR001623">
    <property type="entry name" value="DnaJ_domain"/>
</dbReference>
<feature type="compositionally biased region" description="Basic and acidic residues" evidence="1">
    <location>
        <begin position="304"/>
        <end position="321"/>
    </location>
</feature>
<feature type="compositionally biased region" description="Low complexity" evidence="1">
    <location>
        <begin position="137"/>
        <end position="155"/>
    </location>
</feature>
<feature type="compositionally biased region" description="Basic and acidic residues" evidence="1">
    <location>
        <begin position="474"/>
        <end position="483"/>
    </location>
</feature>
<comment type="caution">
    <text evidence="3">The sequence shown here is derived from an EMBL/GenBank/DDBJ whole genome shotgun (WGS) entry which is preliminary data.</text>
</comment>
<keyword evidence="4" id="KW-1185">Reference proteome</keyword>